<name>A0A8T2LE90_ASTMX</name>
<dbReference type="PANTHER" id="PTHR25466:SF14">
    <property type="entry name" value="BUTYROPHILIN SUBFAMILY 2 MEMBER A2-LIKE-RELATED"/>
    <property type="match status" value="1"/>
</dbReference>
<dbReference type="GO" id="GO:0042102">
    <property type="term" value="P:positive regulation of T cell proliferation"/>
    <property type="evidence" value="ECO:0007669"/>
    <property type="project" value="TreeGrafter"/>
</dbReference>
<dbReference type="SMART" id="SM00406">
    <property type="entry name" value="IGv"/>
    <property type="match status" value="2"/>
</dbReference>
<evidence type="ECO:0000259" key="13">
    <source>
        <dbReference type="PROSITE" id="PS50835"/>
    </source>
</evidence>
<keyword evidence="5 12" id="KW-1133">Transmembrane helix</keyword>
<dbReference type="GO" id="GO:0006955">
    <property type="term" value="P:immune response"/>
    <property type="evidence" value="ECO:0007669"/>
    <property type="project" value="TreeGrafter"/>
</dbReference>
<feature type="domain" description="Ig-like" evidence="13">
    <location>
        <begin position="48"/>
        <end position="154"/>
    </location>
</feature>
<dbReference type="Gene3D" id="2.60.40.10">
    <property type="entry name" value="Immunoglobulins"/>
    <property type="match status" value="2"/>
</dbReference>
<dbReference type="SUPFAM" id="SSF48726">
    <property type="entry name" value="Immunoglobulin"/>
    <property type="match status" value="2"/>
</dbReference>
<feature type="domain" description="Ig-like" evidence="13">
    <location>
        <begin position="159"/>
        <end position="265"/>
    </location>
</feature>
<evidence type="ECO:0000256" key="4">
    <source>
        <dbReference type="ARBA" id="ARBA00022729"/>
    </source>
</evidence>
<dbReference type="SMART" id="SM00409">
    <property type="entry name" value="IG"/>
    <property type="match status" value="2"/>
</dbReference>
<dbReference type="SMART" id="SM00408">
    <property type="entry name" value="IGc2"/>
    <property type="match status" value="2"/>
</dbReference>
<comment type="caution">
    <text evidence="14">The sequence shown here is derived from an EMBL/GenBank/DDBJ whole genome shotgun (WGS) entry which is preliminary data.</text>
</comment>
<evidence type="ECO:0000256" key="3">
    <source>
        <dbReference type="ARBA" id="ARBA00022692"/>
    </source>
</evidence>
<keyword evidence="10" id="KW-0393">Immunoglobulin domain</keyword>
<protein>
    <submittedName>
        <fullName evidence="14">Butyrophilin subfamily 1 member A1-like isoform X1</fullName>
    </submittedName>
</protein>
<feature type="compositionally biased region" description="Polar residues" evidence="11">
    <location>
        <begin position="430"/>
        <end position="448"/>
    </location>
</feature>
<keyword evidence="6 12" id="KW-0472">Membrane</keyword>
<feature type="compositionally biased region" description="Basic and acidic residues" evidence="11">
    <location>
        <begin position="418"/>
        <end position="429"/>
    </location>
</feature>
<dbReference type="InterPro" id="IPR003598">
    <property type="entry name" value="Ig_sub2"/>
</dbReference>
<evidence type="ECO:0000256" key="12">
    <source>
        <dbReference type="SAM" id="Phobius"/>
    </source>
</evidence>
<evidence type="ECO:0000256" key="5">
    <source>
        <dbReference type="ARBA" id="ARBA00022989"/>
    </source>
</evidence>
<evidence type="ECO:0000256" key="7">
    <source>
        <dbReference type="ARBA" id="ARBA00023157"/>
    </source>
</evidence>
<dbReference type="GO" id="GO:0071222">
    <property type="term" value="P:cellular response to lipopolysaccharide"/>
    <property type="evidence" value="ECO:0007669"/>
    <property type="project" value="TreeGrafter"/>
</dbReference>
<dbReference type="InterPro" id="IPR051713">
    <property type="entry name" value="T-cell_Activation_Regulation"/>
</dbReference>
<feature type="region of interest" description="Disordered" evidence="11">
    <location>
        <begin position="418"/>
        <end position="448"/>
    </location>
</feature>
<dbReference type="PANTHER" id="PTHR25466">
    <property type="entry name" value="T-LYMPHOCYTE ACTIVATION ANTIGEN"/>
    <property type="match status" value="1"/>
</dbReference>
<evidence type="ECO:0000256" key="6">
    <source>
        <dbReference type="ARBA" id="ARBA00023136"/>
    </source>
</evidence>
<dbReference type="EMBL" id="JAICCE010000014">
    <property type="protein sequence ID" value="KAG9268235.1"/>
    <property type="molecule type" value="Genomic_DNA"/>
</dbReference>
<proteinExistence type="predicted"/>
<keyword evidence="4" id="KW-0732">Signal</keyword>
<gene>
    <name evidence="14" type="ORF">AMEX_G17185</name>
</gene>
<dbReference type="GO" id="GO:0007166">
    <property type="term" value="P:cell surface receptor signaling pathway"/>
    <property type="evidence" value="ECO:0007669"/>
    <property type="project" value="TreeGrafter"/>
</dbReference>
<dbReference type="GO" id="GO:0031295">
    <property type="term" value="P:T cell costimulation"/>
    <property type="evidence" value="ECO:0007669"/>
    <property type="project" value="TreeGrafter"/>
</dbReference>
<evidence type="ECO:0000256" key="9">
    <source>
        <dbReference type="ARBA" id="ARBA00023180"/>
    </source>
</evidence>
<dbReference type="Proteomes" id="UP000752171">
    <property type="component" value="Unassembled WGS sequence"/>
</dbReference>
<feature type="transmembrane region" description="Helical" evidence="12">
    <location>
        <begin position="373"/>
        <end position="395"/>
    </location>
</feature>
<dbReference type="PROSITE" id="PS50835">
    <property type="entry name" value="IG_LIKE"/>
    <property type="match status" value="2"/>
</dbReference>
<dbReference type="InterPro" id="IPR003599">
    <property type="entry name" value="Ig_sub"/>
</dbReference>
<dbReference type="InterPro" id="IPR007110">
    <property type="entry name" value="Ig-like_dom"/>
</dbReference>
<dbReference type="GO" id="GO:0042130">
    <property type="term" value="P:negative regulation of T cell proliferation"/>
    <property type="evidence" value="ECO:0007669"/>
    <property type="project" value="TreeGrafter"/>
</dbReference>
<reference evidence="14 15" key="1">
    <citation type="submission" date="2021-07" db="EMBL/GenBank/DDBJ databases">
        <authorList>
            <person name="Imarazene B."/>
            <person name="Zahm M."/>
            <person name="Klopp C."/>
            <person name="Cabau C."/>
            <person name="Beille S."/>
            <person name="Jouanno E."/>
            <person name="Castinel A."/>
            <person name="Lluch J."/>
            <person name="Gil L."/>
            <person name="Kuchtly C."/>
            <person name="Lopez Roques C."/>
            <person name="Donnadieu C."/>
            <person name="Parrinello H."/>
            <person name="Journot L."/>
            <person name="Du K."/>
            <person name="Schartl M."/>
            <person name="Retaux S."/>
            <person name="Guiguen Y."/>
        </authorList>
    </citation>
    <scope>NUCLEOTIDE SEQUENCE [LARGE SCALE GENOMIC DNA]</scope>
    <source>
        <strain evidence="14">Pach_M1</strain>
        <tissue evidence="14">Testis</tissue>
    </source>
</reference>
<organism evidence="14 15">
    <name type="scientific">Astyanax mexicanus</name>
    <name type="common">Blind cave fish</name>
    <name type="synonym">Astyanax fasciatus mexicanus</name>
    <dbReference type="NCBI Taxonomy" id="7994"/>
    <lineage>
        <taxon>Eukaryota</taxon>
        <taxon>Metazoa</taxon>
        <taxon>Chordata</taxon>
        <taxon>Craniata</taxon>
        <taxon>Vertebrata</taxon>
        <taxon>Euteleostomi</taxon>
        <taxon>Actinopterygii</taxon>
        <taxon>Neopterygii</taxon>
        <taxon>Teleostei</taxon>
        <taxon>Ostariophysi</taxon>
        <taxon>Characiformes</taxon>
        <taxon>Characoidei</taxon>
        <taxon>Acestrorhamphidae</taxon>
        <taxon>Acestrorhamphinae</taxon>
        <taxon>Astyanax</taxon>
    </lineage>
</organism>
<keyword evidence="3 12" id="KW-0812">Transmembrane</keyword>
<keyword evidence="8" id="KW-0675">Receptor</keyword>
<accession>A0A8T2LE90</accession>
<evidence type="ECO:0000256" key="2">
    <source>
        <dbReference type="ARBA" id="ARBA00022475"/>
    </source>
</evidence>
<evidence type="ECO:0000256" key="8">
    <source>
        <dbReference type="ARBA" id="ARBA00023170"/>
    </source>
</evidence>
<evidence type="ECO:0000313" key="14">
    <source>
        <dbReference type="EMBL" id="KAG9268235.1"/>
    </source>
</evidence>
<sequence length="448" mass="50378">MAGKHMTDSLRRSRTQTRNLGSFKRCTLIVMLAASICVLCVVFGGKSAAVTTLPDVNLGDPITLPCKDHDHEDTPVEQLDVQWRLGEQLVIRLYRGQVNYGINYRNRTELPAGGSSRGDFSLIITHTQHGDSGVYQCVIRRENQEEPLGEVQLRVKAPPSPSAVFVKVSEEVVLPCFGRVDWFKSEAELVQWFRGDQLVLQWEKGSLYVDHLFTDRVSLSKDRILKDDLSLVLKNTIHEDQGLYHCSFVKNQTITPAIQTNLTVTDHQTHLKVGAGSSVLLPLHTASAVKVWFLPDGGNGTVSVCEVEEDQLKCEVSYTGRTVLRKPSLKLEIRSVVYSGTFSVMERESHHTVNVLFLQVFPAGDPVVNPKTVAITSVLVFLAVCLGICVAIVGIKKKGWYRRYRRYRRRRRRRTVERAEEALHQKHTDTTSTEVSISKNEQSVESII</sequence>
<dbReference type="AlphaFoldDB" id="A0A8T2LE90"/>
<evidence type="ECO:0000313" key="15">
    <source>
        <dbReference type="Proteomes" id="UP000752171"/>
    </source>
</evidence>
<keyword evidence="9" id="KW-0325">Glycoprotein</keyword>
<dbReference type="InterPro" id="IPR036179">
    <property type="entry name" value="Ig-like_dom_sf"/>
</dbReference>
<dbReference type="GO" id="GO:0009897">
    <property type="term" value="C:external side of plasma membrane"/>
    <property type="evidence" value="ECO:0007669"/>
    <property type="project" value="TreeGrafter"/>
</dbReference>
<evidence type="ECO:0000256" key="11">
    <source>
        <dbReference type="SAM" id="MobiDB-lite"/>
    </source>
</evidence>
<dbReference type="Pfam" id="PF07686">
    <property type="entry name" value="V-set"/>
    <property type="match status" value="2"/>
</dbReference>
<keyword evidence="2" id="KW-1003">Cell membrane</keyword>
<evidence type="ECO:0000256" key="10">
    <source>
        <dbReference type="ARBA" id="ARBA00023319"/>
    </source>
</evidence>
<dbReference type="InterPro" id="IPR013106">
    <property type="entry name" value="Ig_V-set"/>
</dbReference>
<evidence type="ECO:0000256" key="1">
    <source>
        <dbReference type="ARBA" id="ARBA00004251"/>
    </source>
</evidence>
<comment type="subcellular location">
    <subcellularLocation>
        <location evidence="1">Cell membrane</location>
        <topology evidence="1">Single-pass type I membrane protein</topology>
    </subcellularLocation>
</comment>
<keyword evidence="7" id="KW-1015">Disulfide bond</keyword>
<dbReference type="InterPro" id="IPR013783">
    <property type="entry name" value="Ig-like_fold"/>
</dbReference>